<feature type="compositionally biased region" description="Polar residues" evidence="1">
    <location>
        <begin position="15"/>
        <end position="29"/>
    </location>
</feature>
<accession>A0A7M5WUR6</accession>
<feature type="compositionally biased region" description="Polar residues" evidence="1">
    <location>
        <begin position="55"/>
        <end position="67"/>
    </location>
</feature>
<feature type="compositionally biased region" description="Polar residues" evidence="1">
    <location>
        <begin position="489"/>
        <end position="505"/>
    </location>
</feature>
<feature type="compositionally biased region" description="Polar residues" evidence="1">
    <location>
        <begin position="361"/>
        <end position="370"/>
    </location>
</feature>
<sequence length="512" mass="58789">MKNMASPSMLRQHPSYESSPIDDSNMNSKSPYTCYNGTYQYPRNGHENLVYVMPSDSNENQNGSHSNGGEPVTKNAGSRWREDETEALVEIWRDKICQTRWWKQSKGVRVNKEMWEEIAHLLAEREVFRTPAQCQIRMKNLLQFYRQTIDSRRSEKSWEDLPEYFDIVDKIMTRKETSTGGMVTSNLSDSKSYSPGSQSMSPPKLHNEKAYEEEKERVEEMEEERKINTTNKRKSSVRSTEEFNEHPDLDHGKLYYPPTTTSSANCHPPPRKIPAYAMKSEYGGSNPYHAASSIPSNFSRMHHRGEPCSGSCCTKPAPYTSRSGKSTKEKDFNKEQMEPPSALPIPPLEQYNMAPPPPSAQMINLQSEPSTKGGESRNHACNYYTPPQGPPQPPPPHHYRHNYIQLYRGGVAPTADNYAKNAQTHLMFNQDLLQLQYKQMKTLIEIEKKRLEIEEGRMREEKEANCRTSAFLLEAVKILAETFRKEANNNELDCQKQQNSPLTSSKQEKDDQ</sequence>
<evidence type="ECO:0000256" key="1">
    <source>
        <dbReference type="SAM" id="MobiDB-lite"/>
    </source>
</evidence>
<dbReference type="InterPro" id="IPR001005">
    <property type="entry name" value="SANT/Myb"/>
</dbReference>
<reference evidence="3" key="1">
    <citation type="submission" date="2021-01" db="UniProtKB">
        <authorList>
            <consortium name="EnsemblMetazoa"/>
        </authorList>
    </citation>
    <scope>IDENTIFICATION</scope>
</reference>
<evidence type="ECO:0000313" key="4">
    <source>
        <dbReference type="Proteomes" id="UP000594262"/>
    </source>
</evidence>
<dbReference type="EnsemblMetazoa" id="CLYHEMT013448.1">
    <property type="protein sequence ID" value="CLYHEMP013448.1"/>
    <property type="gene ID" value="CLYHEMG013448"/>
</dbReference>
<dbReference type="GeneID" id="136822647"/>
<dbReference type="PANTHER" id="PTHR47595:SF1">
    <property type="entry name" value="MYB_SANT-LIKE DNA-BINDING DOMAIN-CONTAINING PROTEIN"/>
    <property type="match status" value="1"/>
</dbReference>
<feature type="compositionally biased region" description="Basic and acidic residues" evidence="1">
    <location>
        <begin position="239"/>
        <end position="253"/>
    </location>
</feature>
<feature type="region of interest" description="Disordered" evidence="1">
    <location>
        <begin position="53"/>
        <end position="80"/>
    </location>
</feature>
<dbReference type="Pfam" id="PF13837">
    <property type="entry name" value="Myb_DNA-bind_4"/>
    <property type="match status" value="1"/>
</dbReference>
<feature type="region of interest" description="Disordered" evidence="1">
    <location>
        <begin position="307"/>
        <end position="394"/>
    </location>
</feature>
<evidence type="ECO:0000313" key="3">
    <source>
        <dbReference type="EnsemblMetazoa" id="CLYHEMP013448.1"/>
    </source>
</evidence>
<feature type="compositionally biased region" description="Polar residues" evidence="1">
    <location>
        <begin position="178"/>
        <end position="201"/>
    </location>
</feature>
<organism evidence="3 4">
    <name type="scientific">Clytia hemisphaerica</name>
    <dbReference type="NCBI Taxonomy" id="252671"/>
    <lineage>
        <taxon>Eukaryota</taxon>
        <taxon>Metazoa</taxon>
        <taxon>Cnidaria</taxon>
        <taxon>Hydrozoa</taxon>
        <taxon>Hydroidolina</taxon>
        <taxon>Leptothecata</taxon>
        <taxon>Obeliida</taxon>
        <taxon>Clytiidae</taxon>
        <taxon>Clytia</taxon>
    </lineage>
</organism>
<feature type="domain" description="Myb-like" evidence="2">
    <location>
        <begin position="78"/>
        <end position="142"/>
    </location>
</feature>
<feature type="compositionally biased region" description="Basic and acidic residues" evidence="1">
    <location>
        <begin position="326"/>
        <end position="337"/>
    </location>
</feature>
<dbReference type="PROSITE" id="PS50090">
    <property type="entry name" value="MYB_LIKE"/>
    <property type="match status" value="1"/>
</dbReference>
<evidence type="ECO:0000259" key="2">
    <source>
        <dbReference type="PROSITE" id="PS50090"/>
    </source>
</evidence>
<dbReference type="InterPro" id="IPR044822">
    <property type="entry name" value="Myb_DNA-bind_4"/>
</dbReference>
<feature type="region of interest" description="Disordered" evidence="1">
    <location>
        <begin position="1"/>
        <end position="29"/>
    </location>
</feature>
<protein>
    <recommendedName>
        <fullName evidence="2">Myb-like domain-containing protein</fullName>
    </recommendedName>
</protein>
<dbReference type="PANTHER" id="PTHR47595">
    <property type="entry name" value="HEAT SHOCK 70 KDA PROTEIN 14"/>
    <property type="match status" value="1"/>
</dbReference>
<name>A0A7M5WUR6_9CNID</name>
<dbReference type="AlphaFoldDB" id="A0A7M5WUR6"/>
<proteinExistence type="predicted"/>
<dbReference type="RefSeq" id="XP_066935017.1">
    <property type="nucleotide sequence ID" value="XM_067078916.1"/>
</dbReference>
<dbReference type="Proteomes" id="UP000594262">
    <property type="component" value="Unplaced"/>
</dbReference>
<dbReference type="OrthoDB" id="691673at2759"/>
<feature type="region of interest" description="Disordered" evidence="1">
    <location>
        <begin position="177"/>
        <end position="253"/>
    </location>
</feature>
<keyword evidence="4" id="KW-1185">Reference proteome</keyword>
<feature type="region of interest" description="Disordered" evidence="1">
    <location>
        <begin position="489"/>
        <end position="512"/>
    </location>
</feature>
<dbReference type="Gene3D" id="1.10.10.60">
    <property type="entry name" value="Homeodomain-like"/>
    <property type="match status" value="1"/>
</dbReference>
<feature type="compositionally biased region" description="Basic and acidic residues" evidence="1">
    <location>
        <begin position="205"/>
        <end position="227"/>
    </location>
</feature>